<name>A0A1H7VI23_9FLAO</name>
<feature type="modified residue" description="FMN phosphoryl threonine" evidence="16">
    <location>
        <position position="223"/>
    </location>
</feature>
<evidence type="ECO:0000256" key="5">
    <source>
        <dbReference type="ARBA" id="ARBA00022630"/>
    </source>
</evidence>
<keyword evidence="12 16" id="KW-0406">Ion transport</keyword>
<evidence type="ECO:0000256" key="3">
    <source>
        <dbReference type="ARBA" id="ARBA00022519"/>
    </source>
</evidence>
<evidence type="ECO:0000256" key="11">
    <source>
        <dbReference type="ARBA" id="ARBA00023053"/>
    </source>
</evidence>
<dbReference type="NCBIfam" id="NF003753">
    <property type="entry name" value="PRK05346.2-4"/>
    <property type="match status" value="1"/>
</dbReference>
<comment type="subunit">
    <text evidence="16 17">Composed of six subunits; NqrA, NqrB, NqrC, NqrD, NqrE and NqrF.</text>
</comment>
<dbReference type="InterPro" id="IPR007329">
    <property type="entry name" value="FMN-bd"/>
</dbReference>
<comment type="cofactor">
    <cofactor evidence="16 17">
        <name>FMN</name>
        <dbReference type="ChEBI" id="CHEBI:58210"/>
    </cofactor>
</comment>
<dbReference type="GO" id="GO:0016655">
    <property type="term" value="F:oxidoreductase activity, acting on NAD(P)H, quinone or similar compound as acceptor"/>
    <property type="evidence" value="ECO:0007669"/>
    <property type="project" value="UniProtKB-UniRule"/>
</dbReference>
<keyword evidence="11 16" id="KW-0915">Sodium</keyword>
<keyword evidence="10 16" id="KW-0520">NAD</keyword>
<dbReference type="GO" id="GO:0010181">
    <property type="term" value="F:FMN binding"/>
    <property type="evidence" value="ECO:0007669"/>
    <property type="project" value="UniProtKB-UniRule"/>
</dbReference>
<keyword evidence="9 16" id="KW-1133">Transmembrane helix</keyword>
<keyword evidence="1 16" id="KW-0813">Transport</keyword>
<comment type="similarity">
    <text evidence="16 17">Belongs to the NqrC family.</text>
</comment>
<dbReference type="AlphaFoldDB" id="A0A1H7VI23"/>
<evidence type="ECO:0000256" key="15">
    <source>
        <dbReference type="ARBA" id="ARBA00023201"/>
    </source>
</evidence>
<feature type="transmembrane region" description="Helical" evidence="16">
    <location>
        <begin position="12"/>
        <end position="33"/>
    </location>
</feature>
<keyword evidence="3" id="KW-0997">Cell inner membrane</keyword>
<evidence type="ECO:0000313" key="20">
    <source>
        <dbReference type="Proteomes" id="UP000198990"/>
    </source>
</evidence>
<keyword evidence="14 16" id="KW-0472">Membrane</keyword>
<dbReference type="SMART" id="SM00900">
    <property type="entry name" value="FMN_bind"/>
    <property type="match status" value="1"/>
</dbReference>
<organism evidence="19 20">
    <name type="scientific">Maribacter orientalis</name>
    <dbReference type="NCBI Taxonomy" id="228957"/>
    <lineage>
        <taxon>Bacteria</taxon>
        <taxon>Pseudomonadati</taxon>
        <taxon>Bacteroidota</taxon>
        <taxon>Flavobacteriia</taxon>
        <taxon>Flavobacteriales</taxon>
        <taxon>Flavobacteriaceae</taxon>
        <taxon>Maribacter</taxon>
    </lineage>
</organism>
<evidence type="ECO:0000256" key="2">
    <source>
        <dbReference type="ARBA" id="ARBA00022475"/>
    </source>
</evidence>
<evidence type="ECO:0000256" key="7">
    <source>
        <dbReference type="ARBA" id="ARBA00022692"/>
    </source>
</evidence>
<evidence type="ECO:0000256" key="8">
    <source>
        <dbReference type="ARBA" id="ARBA00022967"/>
    </source>
</evidence>
<keyword evidence="2 16" id="KW-1003">Cell membrane</keyword>
<dbReference type="RefSeq" id="WP_091626433.1">
    <property type="nucleotide sequence ID" value="NZ_FNZN01000009.1"/>
</dbReference>
<comment type="function">
    <text evidence="16">NQR complex catalyzes the reduction of ubiquinone-1 to ubiquinol by two successive reactions, coupled with the transport of Na(+) ions from the cytoplasm to the periplasm. NqrA to NqrE are probably involved in the second step, the conversion of ubisemiquinone to ubiquinol.</text>
</comment>
<dbReference type="InterPro" id="IPR010204">
    <property type="entry name" value="NqrC"/>
</dbReference>
<keyword evidence="7 16" id="KW-0812">Transmembrane</keyword>
<dbReference type="GO" id="GO:0005886">
    <property type="term" value="C:plasma membrane"/>
    <property type="evidence" value="ECO:0007669"/>
    <property type="project" value="UniProtKB-SubCell"/>
</dbReference>
<evidence type="ECO:0000256" key="12">
    <source>
        <dbReference type="ARBA" id="ARBA00023065"/>
    </source>
</evidence>
<evidence type="ECO:0000256" key="10">
    <source>
        <dbReference type="ARBA" id="ARBA00023027"/>
    </source>
</evidence>
<dbReference type="Proteomes" id="UP000198990">
    <property type="component" value="Unassembled WGS sequence"/>
</dbReference>
<evidence type="ECO:0000256" key="4">
    <source>
        <dbReference type="ARBA" id="ARBA00022553"/>
    </source>
</evidence>
<evidence type="ECO:0000313" key="19">
    <source>
        <dbReference type="EMBL" id="SEM08886.1"/>
    </source>
</evidence>
<gene>
    <name evidence="16" type="primary">nqrC</name>
    <name evidence="19" type="ORF">SAMN04488008_10942</name>
</gene>
<comment type="subcellular location">
    <subcellularLocation>
        <location evidence="16">Cell membrane</location>
        <topology evidence="16">Single-pass membrane protein</topology>
    </subcellularLocation>
</comment>
<evidence type="ECO:0000256" key="13">
    <source>
        <dbReference type="ARBA" id="ARBA00023075"/>
    </source>
</evidence>
<keyword evidence="20" id="KW-1185">Reference proteome</keyword>
<keyword evidence="8 16" id="KW-1278">Translocase</keyword>
<keyword evidence="13 16" id="KW-0830">Ubiquinone</keyword>
<dbReference type="PANTHER" id="PTHR37838:SF1">
    <property type="entry name" value="NA(+)-TRANSLOCATING NADH-QUINONE REDUCTASE SUBUNIT C"/>
    <property type="match status" value="1"/>
</dbReference>
<keyword evidence="6 16" id="KW-0288">FMN</keyword>
<evidence type="ECO:0000256" key="17">
    <source>
        <dbReference type="PIRNR" id="PIRNR009437"/>
    </source>
</evidence>
<comment type="caution">
    <text evidence="16">Lacks conserved residue(s) required for the propagation of feature annotation.</text>
</comment>
<evidence type="ECO:0000256" key="14">
    <source>
        <dbReference type="ARBA" id="ARBA00023136"/>
    </source>
</evidence>
<dbReference type="GO" id="GO:0006814">
    <property type="term" value="P:sodium ion transport"/>
    <property type="evidence" value="ECO:0007669"/>
    <property type="project" value="UniProtKB-UniRule"/>
</dbReference>
<dbReference type="Pfam" id="PF04205">
    <property type="entry name" value="FMN_bind"/>
    <property type="match status" value="1"/>
</dbReference>
<dbReference type="PANTHER" id="PTHR37838">
    <property type="entry name" value="NA(+)-TRANSLOCATING NADH-QUINONE REDUCTASE SUBUNIT C"/>
    <property type="match status" value="1"/>
</dbReference>
<accession>A0A1H7VI23</accession>
<reference evidence="20" key="1">
    <citation type="submission" date="2016-10" db="EMBL/GenBank/DDBJ databases">
        <authorList>
            <person name="Varghese N."/>
            <person name="Submissions S."/>
        </authorList>
    </citation>
    <scope>NUCLEOTIDE SEQUENCE [LARGE SCALE GENOMIC DNA]</scope>
    <source>
        <strain evidence="20">DSM 16471</strain>
    </source>
</reference>
<proteinExistence type="inferred from homology"/>
<keyword evidence="5 16" id="KW-0285">Flavoprotein</keyword>
<protein>
    <recommendedName>
        <fullName evidence="16 17">Na(+)-translocating NADH-quinone reductase subunit C</fullName>
        <shortName evidence="16 17">Na(+)-NQR subunit C</shortName>
        <shortName evidence="16 17">Na(+)-translocating NQR subunit C</shortName>
        <ecNumber evidence="16 17">7.2.1.1</ecNumber>
    </recommendedName>
    <alternativeName>
        <fullName evidence="16 17">NQR complex subunit C</fullName>
    </alternativeName>
    <alternativeName>
        <fullName evidence="16 17">NQR-1 subunit C</fullName>
    </alternativeName>
</protein>
<dbReference type="OrthoDB" id="9813828at2"/>
<dbReference type="EMBL" id="FNZN01000009">
    <property type="protein sequence ID" value="SEM08886.1"/>
    <property type="molecule type" value="Genomic_DNA"/>
</dbReference>
<dbReference type="EC" id="7.2.1.1" evidence="16 17"/>
<evidence type="ECO:0000256" key="1">
    <source>
        <dbReference type="ARBA" id="ARBA00022448"/>
    </source>
</evidence>
<keyword evidence="15 16" id="KW-0739">Sodium transport</keyword>
<dbReference type="STRING" id="228957.SAMN04488008_10942"/>
<evidence type="ECO:0000256" key="9">
    <source>
        <dbReference type="ARBA" id="ARBA00022989"/>
    </source>
</evidence>
<dbReference type="HAMAP" id="MF_00427">
    <property type="entry name" value="NqrC"/>
    <property type="match status" value="1"/>
</dbReference>
<evidence type="ECO:0000256" key="6">
    <source>
        <dbReference type="ARBA" id="ARBA00022643"/>
    </source>
</evidence>
<feature type="domain" description="FMN-binding" evidence="18">
    <location>
        <begin position="139"/>
        <end position="240"/>
    </location>
</feature>
<dbReference type="NCBIfam" id="TIGR01938">
    <property type="entry name" value="nqrC"/>
    <property type="match status" value="1"/>
</dbReference>
<keyword evidence="4 16" id="KW-0597">Phosphoprotein</keyword>
<comment type="catalytic activity">
    <reaction evidence="16 17">
        <text>a ubiquinone + n Na(+)(in) + NADH + H(+) = a ubiquinol + n Na(+)(out) + NAD(+)</text>
        <dbReference type="Rhea" id="RHEA:47748"/>
        <dbReference type="Rhea" id="RHEA-COMP:9565"/>
        <dbReference type="Rhea" id="RHEA-COMP:9566"/>
        <dbReference type="ChEBI" id="CHEBI:15378"/>
        <dbReference type="ChEBI" id="CHEBI:16389"/>
        <dbReference type="ChEBI" id="CHEBI:17976"/>
        <dbReference type="ChEBI" id="CHEBI:29101"/>
        <dbReference type="ChEBI" id="CHEBI:57540"/>
        <dbReference type="ChEBI" id="CHEBI:57945"/>
        <dbReference type="EC" id="7.2.1.1"/>
    </reaction>
</comment>
<evidence type="ECO:0000256" key="16">
    <source>
        <dbReference type="HAMAP-Rule" id="MF_00427"/>
    </source>
</evidence>
<evidence type="ECO:0000259" key="18">
    <source>
        <dbReference type="SMART" id="SM00900"/>
    </source>
</evidence>
<dbReference type="PIRSF" id="PIRSF009437">
    <property type="entry name" value="NQR-1_subunit_C"/>
    <property type="match status" value="1"/>
</dbReference>
<sequence length="250" mass="27654">MAIKTDSNVYTVVFAAVMVVVVGSILAFLASALRPNIKENERFEKQQNILYAMGVNENGDDAGSVNFIPTDVVEGEFSSYIKEQLVIQGDKITQNDEAYLIDLKKQLANMKKGEEYKLPVFIGEKDGKKFYIIPMYGKGLWDAIWGFIALDDTMTVQGVYFDHKGETPGLGANIKMRYFMDDFKGESILKGTQYAGIAVAKGNNDPLNKTKDDNEVDALAGATITGNGVSAMIKETVKLYKPYLETIRAK</sequence>